<proteinExistence type="predicted"/>
<reference evidence="2 3" key="1">
    <citation type="submission" date="2019-05" db="EMBL/GenBank/DDBJ databases">
        <authorList>
            <person name="Farhan Ul Haque M."/>
        </authorList>
    </citation>
    <scope>NUCLEOTIDE SEQUENCE [LARGE SCALE GENOMIC DNA]</scope>
    <source>
        <strain evidence="2">2</strain>
    </source>
</reference>
<accession>A0A8B6M5Z8</accession>
<dbReference type="EMBL" id="CABFMQ020000078">
    <property type="protein sequence ID" value="VTZ50196.1"/>
    <property type="molecule type" value="Genomic_DNA"/>
</dbReference>
<evidence type="ECO:0000313" key="3">
    <source>
        <dbReference type="Proteomes" id="UP000485880"/>
    </source>
</evidence>
<evidence type="ECO:0000313" key="2">
    <source>
        <dbReference type="EMBL" id="VTZ50196.1"/>
    </source>
</evidence>
<gene>
    <name evidence="2" type="ORF">MPC4_210003</name>
</gene>
<dbReference type="AlphaFoldDB" id="A0A8B6M5Z8"/>
<comment type="caution">
    <text evidence="2">The sequence shown here is derived from an EMBL/GenBank/DDBJ whole genome shotgun (WGS) entry which is preliminary data.</text>
</comment>
<name>A0A8B6M5Z8_METTU</name>
<keyword evidence="3" id="KW-1185">Reference proteome</keyword>
<protein>
    <submittedName>
        <fullName evidence="2">Uncharacterized protein</fullName>
    </submittedName>
</protein>
<feature type="region of interest" description="Disordered" evidence="1">
    <location>
        <begin position="1"/>
        <end position="24"/>
    </location>
</feature>
<sequence length="49" mass="5302">MTPKGSRLPGQHDPSQQRLKEQNAIPFERILLESAASCAAPGPFPKTPC</sequence>
<dbReference type="Proteomes" id="UP000485880">
    <property type="component" value="Unassembled WGS sequence"/>
</dbReference>
<organism evidence="2 3">
    <name type="scientific">Methylocella tundrae</name>
    <dbReference type="NCBI Taxonomy" id="227605"/>
    <lineage>
        <taxon>Bacteria</taxon>
        <taxon>Pseudomonadati</taxon>
        <taxon>Pseudomonadota</taxon>
        <taxon>Alphaproteobacteria</taxon>
        <taxon>Hyphomicrobiales</taxon>
        <taxon>Beijerinckiaceae</taxon>
        <taxon>Methylocella</taxon>
    </lineage>
</organism>
<evidence type="ECO:0000256" key="1">
    <source>
        <dbReference type="SAM" id="MobiDB-lite"/>
    </source>
</evidence>